<dbReference type="InterPro" id="IPR040690">
    <property type="entry name" value="FtsX_ECD"/>
</dbReference>
<feature type="transmembrane region" description="Helical" evidence="2">
    <location>
        <begin position="20"/>
        <end position="40"/>
    </location>
</feature>
<dbReference type="AlphaFoldDB" id="A0A0G0D1J8"/>
<dbReference type="Pfam" id="PF01551">
    <property type="entry name" value="Peptidase_M23"/>
    <property type="match status" value="1"/>
</dbReference>
<evidence type="ECO:0000313" key="5">
    <source>
        <dbReference type="EMBL" id="KKP49452.1"/>
    </source>
</evidence>
<dbReference type="Proteomes" id="UP000034045">
    <property type="component" value="Unassembled WGS sequence"/>
</dbReference>
<keyword evidence="2" id="KW-1133">Transmembrane helix</keyword>
<dbReference type="InterPro" id="IPR004513">
    <property type="entry name" value="FtsX"/>
</dbReference>
<feature type="domain" description="M23ase beta-sheet core" evidence="3">
    <location>
        <begin position="429"/>
        <end position="467"/>
    </location>
</feature>
<comment type="caution">
    <text evidence="5">The sequence shown here is derived from an EMBL/GenBank/DDBJ whole genome shotgun (WGS) entry which is preliminary data.</text>
</comment>
<dbReference type="Gene3D" id="6.10.250.3150">
    <property type="match status" value="1"/>
</dbReference>
<feature type="coiled-coil region" evidence="1">
    <location>
        <begin position="348"/>
        <end position="421"/>
    </location>
</feature>
<name>A0A0G0D1J8_9BACT</name>
<sequence>MRDIWTSIRRTPYQSFSAFLILFFTLFLTLILFVSLTFLYGTLNYLETKPQVTVYFQNKTPENQIFKVRDELMSSGKVLNIKYISKNDAFNIYKQLNKDNPLLLEMVSADILPPSLEIYAKKPIYLPEIAEYLKKQGDIDEVQYEKDIIDKLLVLTNTIRMSALIFFSYLILMSIVVLTTMILFKIALKESEVKKITAFILFFIIFLSVFSLKYIYSAECDNKTGNDRINCLDILVKSGEQKVNDLESEKKLLDNKAYLIELQIKETENKIESTQKEVNILETRIEGLDQSLDYLSKQLIERIVIGYKKKPLSIFSLLFDNKNANDFLNQVKYLKTARDNNQKLLYTVQETKTNYEEQKKLREEKKVELDQLEKQLFSQKSQLDYLIVQKQIILKDTQNNNVRYKQLLQQALAEYQAVQQAIATGSKIGPVKKGDPIALVGNSGYPNCSTGAHLHFEIHQNNSWVDPENYLNSKNVYDEQSGGNNNIGSGSWDWPLSDPIIVTQRYGATPWSWRYKYSGGVHTGVDMVSNGSAVIRAPSDGTLYSSSQGCGGSSNINIKYIDHGNGLISYYLHVQ</sequence>
<dbReference type="EMBL" id="LBPD01000034">
    <property type="protein sequence ID" value="KKP49452.1"/>
    <property type="molecule type" value="Genomic_DNA"/>
</dbReference>
<keyword evidence="5" id="KW-0132">Cell division</keyword>
<keyword evidence="2" id="KW-0812">Transmembrane</keyword>
<dbReference type="SUPFAM" id="SSF51261">
    <property type="entry name" value="Duplicated hybrid motif"/>
    <property type="match status" value="2"/>
</dbReference>
<accession>A0A0G0D1J8</accession>
<evidence type="ECO:0000313" key="6">
    <source>
        <dbReference type="Proteomes" id="UP000034045"/>
    </source>
</evidence>
<dbReference type="InterPro" id="IPR016047">
    <property type="entry name" value="M23ase_b-sheet_dom"/>
</dbReference>
<feature type="domain" description="FtsX extracellular" evidence="4">
    <location>
        <begin position="51"/>
        <end position="142"/>
    </location>
</feature>
<dbReference type="PANTHER" id="PTHR47755">
    <property type="entry name" value="CELL DIVISION PROTEIN FTSX"/>
    <property type="match status" value="1"/>
</dbReference>
<dbReference type="Gene3D" id="2.70.70.10">
    <property type="entry name" value="Glucose Permease (Domain IIA)"/>
    <property type="match status" value="1"/>
</dbReference>
<organism evidence="5 6">
    <name type="scientific">Candidatus Roizmanbacteria bacterium GW2011_GWA2_33_33</name>
    <dbReference type="NCBI Taxonomy" id="1618476"/>
    <lineage>
        <taxon>Bacteria</taxon>
        <taxon>Candidatus Roizmaniibacteriota</taxon>
    </lineage>
</organism>
<feature type="transmembrane region" description="Helical" evidence="2">
    <location>
        <begin position="161"/>
        <end position="184"/>
    </location>
</feature>
<dbReference type="Gene3D" id="3.30.70.3040">
    <property type="match status" value="1"/>
</dbReference>
<dbReference type="GO" id="GO:0016020">
    <property type="term" value="C:membrane"/>
    <property type="evidence" value="ECO:0007669"/>
    <property type="project" value="InterPro"/>
</dbReference>
<evidence type="ECO:0000256" key="1">
    <source>
        <dbReference type="SAM" id="Coils"/>
    </source>
</evidence>
<dbReference type="PANTHER" id="PTHR47755:SF1">
    <property type="entry name" value="CELL DIVISION PROTEIN FTSX"/>
    <property type="match status" value="1"/>
</dbReference>
<keyword evidence="1" id="KW-0175">Coiled coil</keyword>
<gene>
    <name evidence="5" type="ORF">UR42_C0034G0007</name>
</gene>
<protein>
    <submittedName>
        <fullName evidence="5">Cell division protein FtsX</fullName>
    </submittedName>
</protein>
<evidence type="ECO:0000259" key="3">
    <source>
        <dbReference type="Pfam" id="PF01551"/>
    </source>
</evidence>
<evidence type="ECO:0000256" key="2">
    <source>
        <dbReference type="SAM" id="Phobius"/>
    </source>
</evidence>
<evidence type="ECO:0000259" key="4">
    <source>
        <dbReference type="Pfam" id="PF18075"/>
    </source>
</evidence>
<feature type="coiled-coil region" evidence="1">
    <location>
        <begin position="236"/>
        <end position="291"/>
    </location>
</feature>
<dbReference type="InterPro" id="IPR011055">
    <property type="entry name" value="Dup_hybrid_motif"/>
</dbReference>
<reference evidence="5 6" key="1">
    <citation type="journal article" date="2015" name="Nature">
        <title>rRNA introns, odd ribosomes, and small enigmatic genomes across a large radiation of phyla.</title>
        <authorList>
            <person name="Brown C.T."/>
            <person name="Hug L.A."/>
            <person name="Thomas B.C."/>
            <person name="Sharon I."/>
            <person name="Castelle C.J."/>
            <person name="Singh A."/>
            <person name="Wilkins M.J."/>
            <person name="Williams K.H."/>
            <person name="Banfield J.F."/>
        </authorList>
    </citation>
    <scope>NUCLEOTIDE SEQUENCE [LARGE SCALE GENOMIC DNA]</scope>
</reference>
<dbReference type="CDD" id="cd12797">
    <property type="entry name" value="M23_peptidase"/>
    <property type="match status" value="1"/>
</dbReference>
<dbReference type="GO" id="GO:0051301">
    <property type="term" value="P:cell division"/>
    <property type="evidence" value="ECO:0007669"/>
    <property type="project" value="UniProtKB-KW"/>
</dbReference>
<proteinExistence type="predicted"/>
<keyword evidence="5" id="KW-0131">Cell cycle</keyword>
<keyword evidence="2" id="KW-0472">Membrane</keyword>
<dbReference type="Pfam" id="PF18075">
    <property type="entry name" value="FtsX_ECD"/>
    <property type="match status" value="1"/>
</dbReference>
<feature type="transmembrane region" description="Helical" evidence="2">
    <location>
        <begin position="196"/>
        <end position="216"/>
    </location>
</feature>